<dbReference type="AlphaFoldDB" id="B0NNU1"/>
<name>B0NNU1_BACSE</name>
<sequence>MSLTGINKGYPLEKQSVCTEEKNTCVEKEPVQTEKKQWQQYG</sequence>
<evidence type="ECO:0000313" key="1">
    <source>
        <dbReference type="EMBL" id="EDS15619.1"/>
    </source>
</evidence>
<dbReference type="EMBL" id="ABFZ02000018">
    <property type="protein sequence ID" value="EDS15619.1"/>
    <property type="molecule type" value="Genomic_DNA"/>
</dbReference>
<comment type="caution">
    <text evidence="1">The sequence shown here is derived from an EMBL/GenBank/DDBJ whole genome shotgun (WGS) entry which is preliminary data.</text>
</comment>
<reference evidence="1 2" key="1">
    <citation type="submission" date="2007-11" db="EMBL/GenBank/DDBJ databases">
        <title>Draft genome sequence of Bacteroides stercoris(ATCC 43183).</title>
        <authorList>
            <person name="Sudarsanam P."/>
            <person name="Ley R."/>
            <person name="Guruge J."/>
            <person name="Turnbaugh P.J."/>
            <person name="Mahowald M."/>
            <person name="Liep D."/>
            <person name="Gordon J."/>
        </authorList>
    </citation>
    <scope>NUCLEOTIDE SEQUENCE [LARGE SCALE GENOMIC DNA]</scope>
    <source>
        <strain evidence="1 2">ATCC 43183</strain>
    </source>
</reference>
<reference evidence="1 2" key="2">
    <citation type="submission" date="2007-11" db="EMBL/GenBank/DDBJ databases">
        <authorList>
            <person name="Fulton L."/>
            <person name="Clifton S."/>
            <person name="Fulton B."/>
            <person name="Xu J."/>
            <person name="Minx P."/>
            <person name="Pepin K.H."/>
            <person name="Johnson M."/>
            <person name="Thiruvilangam P."/>
            <person name="Bhonagiri V."/>
            <person name="Nash W.E."/>
            <person name="Mardis E.R."/>
            <person name="Wilson R.K."/>
        </authorList>
    </citation>
    <scope>NUCLEOTIDE SEQUENCE [LARGE SCALE GENOMIC DNA]</scope>
    <source>
        <strain evidence="1 2">ATCC 43183</strain>
    </source>
</reference>
<dbReference type="HOGENOM" id="CLU_3247518_0_0_10"/>
<dbReference type="Proteomes" id="UP000004713">
    <property type="component" value="Unassembled WGS sequence"/>
</dbReference>
<organism evidence="1 2">
    <name type="scientific">Bacteroides stercoris ATCC 43183</name>
    <dbReference type="NCBI Taxonomy" id="449673"/>
    <lineage>
        <taxon>Bacteria</taxon>
        <taxon>Pseudomonadati</taxon>
        <taxon>Bacteroidota</taxon>
        <taxon>Bacteroidia</taxon>
        <taxon>Bacteroidales</taxon>
        <taxon>Bacteroidaceae</taxon>
        <taxon>Bacteroides</taxon>
    </lineage>
</organism>
<evidence type="ECO:0000313" key="2">
    <source>
        <dbReference type="Proteomes" id="UP000004713"/>
    </source>
</evidence>
<accession>B0NNU1</accession>
<protein>
    <submittedName>
        <fullName evidence="1">Uncharacterized protein</fullName>
    </submittedName>
</protein>
<proteinExistence type="predicted"/>
<gene>
    <name evidence="1" type="ORF">BACSTE_01058</name>
</gene>